<dbReference type="AlphaFoldDB" id="A0A9P5WYU3"/>
<gene>
    <name evidence="1" type="ORF">P691DRAFT_609063</name>
</gene>
<comment type="caution">
    <text evidence="1">The sequence shown here is derived from an EMBL/GenBank/DDBJ whole genome shotgun (WGS) entry which is preliminary data.</text>
</comment>
<keyword evidence="2" id="KW-1185">Reference proteome</keyword>
<organism evidence="1 2">
    <name type="scientific">Macrolepiota fuliginosa MF-IS2</name>
    <dbReference type="NCBI Taxonomy" id="1400762"/>
    <lineage>
        <taxon>Eukaryota</taxon>
        <taxon>Fungi</taxon>
        <taxon>Dikarya</taxon>
        <taxon>Basidiomycota</taxon>
        <taxon>Agaricomycotina</taxon>
        <taxon>Agaricomycetes</taxon>
        <taxon>Agaricomycetidae</taxon>
        <taxon>Agaricales</taxon>
        <taxon>Agaricineae</taxon>
        <taxon>Agaricaceae</taxon>
        <taxon>Macrolepiota</taxon>
    </lineage>
</organism>
<dbReference type="Proteomes" id="UP000807342">
    <property type="component" value="Unassembled WGS sequence"/>
</dbReference>
<dbReference type="EMBL" id="MU152523">
    <property type="protein sequence ID" value="KAF9440444.1"/>
    <property type="molecule type" value="Genomic_DNA"/>
</dbReference>
<accession>A0A9P5WYU3</accession>
<feature type="non-terminal residue" evidence="1">
    <location>
        <position position="1"/>
    </location>
</feature>
<sequence length="68" mass="8074">YNCHINVEICIGVGCVGYIHKYIYKGPDKTTLEIWTVGLEDRDEIKEYLDSRYISPVEACWHIFEFRM</sequence>
<evidence type="ECO:0000313" key="2">
    <source>
        <dbReference type="Proteomes" id="UP000807342"/>
    </source>
</evidence>
<proteinExistence type="predicted"/>
<feature type="non-terminal residue" evidence="1">
    <location>
        <position position="68"/>
    </location>
</feature>
<name>A0A9P5WYU3_9AGAR</name>
<dbReference type="OrthoDB" id="3366231at2759"/>
<evidence type="ECO:0000313" key="1">
    <source>
        <dbReference type="EMBL" id="KAF9440444.1"/>
    </source>
</evidence>
<reference evidence="1" key="1">
    <citation type="submission" date="2020-11" db="EMBL/GenBank/DDBJ databases">
        <authorList>
            <consortium name="DOE Joint Genome Institute"/>
            <person name="Ahrendt S."/>
            <person name="Riley R."/>
            <person name="Andreopoulos W."/>
            <person name="Labutti K."/>
            <person name="Pangilinan J."/>
            <person name="Ruiz-Duenas F.J."/>
            <person name="Barrasa J.M."/>
            <person name="Sanchez-Garcia M."/>
            <person name="Camarero S."/>
            <person name="Miyauchi S."/>
            <person name="Serrano A."/>
            <person name="Linde D."/>
            <person name="Babiker R."/>
            <person name="Drula E."/>
            <person name="Ayuso-Fernandez I."/>
            <person name="Pacheco R."/>
            <person name="Padilla G."/>
            <person name="Ferreira P."/>
            <person name="Barriuso J."/>
            <person name="Kellner H."/>
            <person name="Castanera R."/>
            <person name="Alfaro M."/>
            <person name="Ramirez L."/>
            <person name="Pisabarro A.G."/>
            <person name="Kuo A."/>
            <person name="Tritt A."/>
            <person name="Lipzen A."/>
            <person name="He G."/>
            <person name="Yan M."/>
            <person name="Ng V."/>
            <person name="Cullen D."/>
            <person name="Martin F."/>
            <person name="Rosso M.-N."/>
            <person name="Henrissat B."/>
            <person name="Hibbett D."/>
            <person name="Martinez A.T."/>
            <person name="Grigoriev I.V."/>
        </authorList>
    </citation>
    <scope>NUCLEOTIDE SEQUENCE</scope>
    <source>
        <strain evidence="1">MF-IS2</strain>
    </source>
</reference>
<protein>
    <submittedName>
        <fullName evidence="1">Uncharacterized protein</fullName>
    </submittedName>
</protein>